<evidence type="ECO:0000313" key="3">
    <source>
        <dbReference type="Proteomes" id="UP001058290"/>
    </source>
</evidence>
<accession>A0ABY5ZUV1</accession>
<name>A0ABY5ZUV1_9BURK</name>
<sequence length="119" mass="12883">MTLADAKHVLGLLAQGLDPKTGHLLPEDNPVHSPDVIRALNMAVMALDKTVEKPLRPKMEGASKAGQSWSPEEDEQLLSAFDAGSDVSALAKAHERTRGGITSRLLRHGRLQADRREDA</sequence>
<protein>
    <submittedName>
        <fullName evidence="2">Uncharacterized protein</fullName>
    </submittedName>
</protein>
<dbReference type="EMBL" id="CP104377">
    <property type="protein sequence ID" value="UXC17713.1"/>
    <property type="molecule type" value="Genomic_DNA"/>
</dbReference>
<gene>
    <name evidence="2" type="ORF">N4T19_18725</name>
</gene>
<dbReference type="RefSeq" id="WP_182344803.1">
    <property type="nucleotide sequence ID" value="NZ_CP104377.1"/>
</dbReference>
<proteinExistence type="predicted"/>
<evidence type="ECO:0000313" key="2">
    <source>
        <dbReference type="EMBL" id="UXC17713.1"/>
    </source>
</evidence>
<evidence type="ECO:0000256" key="1">
    <source>
        <dbReference type="SAM" id="MobiDB-lite"/>
    </source>
</evidence>
<reference evidence="2" key="1">
    <citation type="submission" date="2022-09" db="EMBL/GenBank/DDBJ databases">
        <title>Bacterial diversity in gut of crayfish and pufferfish.</title>
        <authorList>
            <person name="Huang Y."/>
        </authorList>
    </citation>
    <scope>NUCLEOTIDE SEQUENCE</scope>
    <source>
        <strain evidence="2">PR12</strain>
    </source>
</reference>
<feature type="region of interest" description="Disordered" evidence="1">
    <location>
        <begin position="55"/>
        <end position="119"/>
    </location>
</feature>
<dbReference type="Proteomes" id="UP001058290">
    <property type="component" value="Chromosome"/>
</dbReference>
<keyword evidence="3" id="KW-1185">Reference proteome</keyword>
<organism evidence="2 3">
    <name type="scientific">Comamonas squillarum</name>
    <dbReference type="NCBI Taxonomy" id="2977320"/>
    <lineage>
        <taxon>Bacteria</taxon>
        <taxon>Pseudomonadati</taxon>
        <taxon>Pseudomonadota</taxon>
        <taxon>Betaproteobacteria</taxon>
        <taxon>Burkholderiales</taxon>
        <taxon>Comamonadaceae</taxon>
        <taxon>Comamonas</taxon>
    </lineage>
</organism>